<evidence type="ECO:0000313" key="2">
    <source>
        <dbReference type="Proteomes" id="UP001215712"/>
    </source>
</evidence>
<dbReference type="Proteomes" id="UP001215712">
    <property type="component" value="Unassembled WGS sequence"/>
</dbReference>
<organism evidence="1 2">
    <name type="scientific">Penicillium malachiteum</name>
    <dbReference type="NCBI Taxonomy" id="1324776"/>
    <lineage>
        <taxon>Eukaryota</taxon>
        <taxon>Fungi</taxon>
        <taxon>Dikarya</taxon>
        <taxon>Ascomycota</taxon>
        <taxon>Pezizomycotina</taxon>
        <taxon>Eurotiomycetes</taxon>
        <taxon>Eurotiomycetidae</taxon>
        <taxon>Eurotiales</taxon>
        <taxon>Aspergillaceae</taxon>
        <taxon>Penicillium</taxon>
    </lineage>
</organism>
<keyword evidence="2" id="KW-1185">Reference proteome</keyword>
<evidence type="ECO:0000313" key="1">
    <source>
        <dbReference type="EMBL" id="KAJ5740991.1"/>
    </source>
</evidence>
<accession>A0AAD6HXQ5</accession>
<sequence>MEVMEKANASDEPDTQTSLNEIDEIDEMCFTLPKNTPTFITTTREQIKRRLSYLLTELDA</sequence>
<name>A0AAD6HXQ5_9EURO</name>
<reference evidence="1" key="2">
    <citation type="submission" date="2023-01" db="EMBL/GenBank/DDBJ databases">
        <authorList>
            <person name="Petersen C."/>
        </authorList>
    </citation>
    <scope>NUCLEOTIDE SEQUENCE</scope>
    <source>
        <strain evidence="1">IBT 17514</strain>
    </source>
</reference>
<proteinExistence type="predicted"/>
<dbReference type="EMBL" id="JAQJAN010000001">
    <property type="protein sequence ID" value="KAJ5740991.1"/>
    <property type="molecule type" value="Genomic_DNA"/>
</dbReference>
<protein>
    <submittedName>
        <fullName evidence="1">Uncharacterized protein</fullName>
    </submittedName>
</protein>
<comment type="caution">
    <text evidence="1">The sequence shown here is derived from an EMBL/GenBank/DDBJ whole genome shotgun (WGS) entry which is preliminary data.</text>
</comment>
<reference evidence="1" key="1">
    <citation type="journal article" date="2023" name="IMA Fungus">
        <title>Comparative genomic study of the Penicillium genus elucidates a diverse pangenome and 15 lateral gene transfer events.</title>
        <authorList>
            <person name="Petersen C."/>
            <person name="Sorensen T."/>
            <person name="Nielsen M.R."/>
            <person name="Sondergaard T.E."/>
            <person name="Sorensen J.L."/>
            <person name="Fitzpatrick D.A."/>
            <person name="Frisvad J.C."/>
            <person name="Nielsen K.L."/>
        </authorList>
    </citation>
    <scope>NUCLEOTIDE SEQUENCE</scope>
    <source>
        <strain evidence="1">IBT 17514</strain>
    </source>
</reference>
<dbReference type="AlphaFoldDB" id="A0AAD6HXQ5"/>
<gene>
    <name evidence="1" type="ORF">N7493_000863</name>
</gene>